<dbReference type="CDD" id="cd11614">
    <property type="entry name" value="SAF_CpaB_FlgA_like"/>
    <property type="match status" value="1"/>
</dbReference>
<dbReference type="Proteomes" id="UP001156664">
    <property type="component" value="Unassembled WGS sequence"/>
</dbReference>
<dbReference type="Gene3D" id="3.90.1210.10">
    <property type="entry name" value="Antifreeze-like/N-acetylneuraminic acid synthase C-terminal domain"/>
    <property type="match status" value="1"/>
</dbReference>
<comment type="caution">
    <text evidence="3">The sequence shown here is derived from an EMBL/GenBank/DDBJ whole genome shotgun (WGS) entry which is preliminary data.</text>
</comment>
<feature type="compositionally biased region" description="Low complexity" evidence="1">
    <location>
        <begin position="177"/>
        <end position="193"/>
    </location>
</feature>
<dbReference type="NCBIfam" id="TIGR03177">
    <property type="entry name" value="pilus_cpaB"/>
    <property type="match status" value="1"/>
</dbReference>
<organism evidence="3 4">
    <name type="scientific">Limnobacter litoralis</name>
    <dbReference type="NCBI Taxonomy" id="481366"/>
    <lineage>
        <taxon>Bacteria</taxon>
        <taxon>Pseudomonadati</taxon>
        <taxon>Pseudomonadota</taxon>
        <taxon>Betaproteobacteria</taxon>
        <taxon>Burkholderiales</taxon>
        <taxon>Burkholderiaceae</taxon>
        <taxon>Limnobacter</taxon>
    </lineage>
</organism>
<evidence type="ECO:0000256" key="1">
    <source>
        <dbReference type="SAM" id="MobiDB-lite"/>
    </source>
</evidence>
<proteinExistence type="predicted"/>
<dbReference type="Pfam" id="PF16976">
    <property type="entry name" value="RcpC"/>
    <property type="match status" value="1"/>
</dbReference>
<protein>
    <submittedName>
        <fullName evidence="3">Flp pilus assembly protein CpaB</fullName>
    </submittedName>
</protein>
<dbReference type="Pfam" id="PF08666">
    <property type="entry name" value="SAF"/>
    <property type="match status" value="1"/>
</dbReference>
<name>A0ABQ5YQT0_9BURK</name>
<evidence type="ECO:0000313" key="3">
    <source>
        <dbReference type="EMBL" id="GLR26873.1"/>
    </source>
</evidence>
<dbReference type="RefSeq" id="WP_284281559.1">
    <property type="nucleotide sequence ID" value="NZ_BSOJ01000019.1"/>
</dbReference>
<dbReference type="SMART" id="SM00858">
    <property type="entry name" value="SAF"/>
    <property type="match status" value="1"/>
</dbReference>
<keyword evidence="4" id="KW-1185">Reference proteome</keyword>
<reference evidence="4" key="1">
    <citation type="journal article" date="2019" name="Int. J. Syst. Evol. Microbiol.">
        <title>The Global Catalogue of Microorganisms (GCM) 10K type strain sequencing project: providing services to taxonomists for standard genome sequencing and annotation.</title>
        <authorList>
            <consortium name="The Broad Institute Genomics Platform"/>
            <consortium name="The Broad Institute Genome Sequencing Center for Infectious Disease"/>
            <person name="Wu L."/>
            <person name="Ma J."/>
        </authorList>
    </citation>
    <scope>NUCLEOTIDE SEQUENCE [LARGE SCALE GENOMIC DNA]</scope>
    <source>
        <strain evidence="4">NBRC 105857</strain>
    </source>
</reference>
<sequence>MSGKTKIIALILLAVGLVFMAMAFLSGQKVQKSSQAVKTEVERKPVVVSSVAIKFGEPIKADQVRIDKFAIAPEGTFKSVEEVLGKKALFNIPAGSPITKSFFEAGAVAQEVREGYRAFAVKLDDNNVTTDKIKAGDFVDVFSMFKSNNTEVKQTVSRMVLPKLRVLAVGDQLVNTPDAAQDTNNPNDPNNRNKPQKRAITVEVPVAEVNTIAVAQNEGSLYLVIRNPDDLAMPDTSKYPAPTTVLQPVKQKVATVKGIKMEPIPDSELTDEDRAYAGTSLGDVVLPGSQKKEEKKQTVRAAASSSTVEVIRGGEVSRERAK</sequence>
<evidence type="ECO:0000313" key="4">
    <source>
        <dbReference type="Proteomes" id="UP001156664"/>
    </source>
</evidence>
<feature type="region of interest" description="Disordered" evidence="1">
    <location>
        <begin position="266"/>
        <end position="322"/>
    </location>
</feature>
<gene>
    <name evidence="3" type="ORF">GCM10007875_19630</name>
</gene>
<feature type="domain" description="SAF" evidence="2">
    <location>
        <begin position="44"/>
        <end position="104"/>
    </location>
</feature>
<dbReference type="EMBL" id="BSOJ01000019">
    <property type="protein sequence ID" value="GLR26873.1"/>
    <property type="molecule type" value="Genomic_DNA"/>
</dbReference>
<dbReference type="InterPro" id="IPR013974">
    <property type="entry name" value="SAF"/>
</dbReference>
<dbReference type="InterPro" id="IPR017592">
    <property type="entry name" value="Pilus_assmbl_Flp-typ_CpaB"/>
</dbReference>
<feature type="region of interest" description="Disordered" evidence="1">
    <location>
        <begin position="175"/>
        <end position="197"/>
    </location>
</feature>
<dbReference type="InterPro" id="IPR031571">
    <property type="entry name" value="RcpC_dom"/>
</dbReference>
<evidence type="ECO:0000259" key="2">
    <source>
        <dbReference type="SMART" id="SM00858"/>
    </source>
</evidence>
<accession>A0ABQ5YQT0</accession>